<feature type="disulfide bond" evidence="4">
    <location>
        <begin position="137"/>
        <end position="175"/>
    </location>
</feature>
<comment type="subcellular location">
    <subcellularLocation>
        <location evidence="1">Membrane</location>
        <topology evidence="1">Single-pass membrane protein</topology>
    </subcellularLocation>
</comment>
<feature type="compositionally biased region" description="Basic and acidic residues" evidence="6">
    <location>
        <begin position="895"/>
        <end position="908"/>
    </location>
</feature>
<dbReference type="PROSITE" id="PS50011">
    <property type="entry name" value="PROTEIN_KINASE_DOM"/>
    <property type="match status" value="1"/>
</dbReference>
<comment type="catalytic activity">
    <reaction evidence="3">
        <text>L-tyrosyl-[protein] + ATP = O-phospho-L-tyrosyl-[protein] + ADP + H(+)</text>
        <dbReference type="Rhea" id="RHEA:10596"/>
        <dbReference type="Rhea" id="RHEA-COMP:10136"/>
        <dbReference type="Rhea" id="RHEA-COMP:20101"/>
        <dbReference type="ChEBI" id="CHEBI:15378"/>
        <dbReference type="ChEBI" id="CHEBI:30616"/>
        <dbReference type="ChEBI" id="CHEBI:46858"/>
        <dbReference type="ChEBI" id="CHEBI:61978"/>
        <dbReference type="ChEBI" id="CHEBI:456216"/>
        <dbReference type="EC" id="2.7.10.1"/>
    </reaction>
</comment>
<feature type="domain" description="Protein kinase" evidence="9">
    <location>
        <begin position="554"/>
        <end position="832"/>
    </location>
</feature>
<evidence type="ECO:0000256" key="4">
    <source>
        <dbReference type="PROSITE-ProRule" id="PRU00090"/>
    </source>
</evidence>
<dbReference type="PROSITE" id="PS51448">
    <property type="entry name" value="P_TREFOIL_2"/>
    <property type="match status" value="1"/>
</dbReference>
<dbReference type="InterPro" id="IPR000519">
    <property type="entry name" value="P_trefoil_dom"/>
</dbReference>
<dbReference type="PROSITE" id="PS00109">
    <property type="entry name" value="PROTEIN_KINASE_TYR"/>
    <property type="match status" value="1"/>
</dbReference>
<dbReference type="Gene3D" id="3.30.200.20">
    <property type="entry name" value="Phosphorylase Kinase, domain 1"/>
    <property type="match status" value="1"/>
</dbReference>
<evidence type="ECO:0000256" key="7">
    <source>
        <dbReference type="SAM" id="Phobius"/>
    </source>
</evidence>
<feature type="binding site" evidence="5">
    <location>
        <position position="590"/>
    </location>
    <ligand>
        <name>ATP</name>
        <dbReference type="ChEBI" id="CHEBI:30616"/>
    </ligand>
</feature>
<dbReference type="Pfam" id="PF00088">
    <property type="entry name" value="Trefoil"/>
    <property type="match status" value="1"/>
</dbReference>
<keyword evidence="5" id="KW-0067">ATP-binding</keyword>
<feature type="compositionally biased region" description="Acidic residues" evidence="6">
    <location>
        <begin position="836"/>
        <end position="845"/>
    </location>
</feature>
<name>A0ABN8QRV8_9CNID</name>
<organism evidence="12 13">
    <name type="scientific">Porites lobata</name>
    <dbReference type="NCBI Taxonomy" id="104759"/>
    <lineage>
        <taxon>Eukaryota</taxon>
        <taxon>Metazoa</taxon>
        <taxon>Cnidaria</taxon>
        <taxon>Anthozoa</taxon>
        <taxon>Hexacorallia</taxon>
        <taxon>Scleractinia</taxon>
        <taxon>Fungiina</taxon>
        <taxon>Poritidae</taxon>
        <taxon>Porites</taxon>
    </lineage>
</organism>
<keyword evidence="5" id="KW-0547">Nucleotide-binding</keyword>
<feature type="domain" description="FZ" evidence="10">
    <location>
        <begin position="297"/>
        <end position="445"/>
    </location>
</feature>
<dbReference type="InterPro" id="IPR036790">
    <property type="entry name" value="Frizzled_dom_sf"/>
</dbReference>
<dbReference type="PRINTS" id="PR00109">
    <property type="entry name" value="TYRKINASE"/>
</dbReference>
<dbReference type="PANTHER" id="PTHR24416">
    <property type="entry name" value="TYROSINE-PROTEIN KINASE RECEPTOR"/>
    <property type="match status" value="1"/>
</dbReference>
<dbReference type="Proteomes" id="UP001159405">
    <property type="component" value="Unassembled WGS sequence"/>
</dbReference>
<dbReference type="Pfam" id="PF07714">
    <property type="entry name" value="PK_Tyr_Ser-Thr"/>
    <property type="match status" value="1"/>
</dbReference>
<dbReference type="InterPro" id="IPR050122">
    <property type="entry name" value="RTK"/>
</dbReference>
<dbReference type="InterPro" id="IPR008266">
    <property type="entry name" value="Tyr_kinase_AS"/>
</dbReference>
<dbReference type="EMBL" id="CALNXK010000147">
    <property type="protein sequence ID" value="CAH3168934.1"/>
    <property type="molecule type" value="Genomic_DNA"/>
</dbReference>
<feature type="transmembrane region" description="Helical" evidence="7">
    <location>
        <begin position="756"/>
        <end position="775"/>
    </location>
</feature>
<protein>
    <submittedName>
        <fullName evidence="12">Uncharacterized protein</fullName>
    </submittedName>
</protein>
<sequence>MIPRVLSLTFSAMFFVQFAATESEKGMNCSLMLLQSQKHSCGLVDDKVTCGELGCCWNESEANSHLKCFSKRTTPLQNGTTLSCLHYEGQICRDIFSTNLSSLSSLPRLHSSEQNSVESVLQFAITAINQLVTHHECSVAMTIALCHYTMQLCPSNNSVTAHFCTSECNDLYVKCGQFILQLEEYVNNIPRDEEFSFPRCFELNNASEFRVSSNEACAKLGLEFSPFSSTQASPERNLPYDAPLLSVARHNCSAIQPEEKVGCVLPDPENPNATVCLFLGCCWNPTEENIKLKCFTKSGGTCIPYAGKVCQESINTTLGSYRSTPRFIDNKFGQSGTEAFLQMGTNIINRFVKDDRKCRYIMHNMLCQYTLQPCYPDNAVVEYCKEDCEAIFTDCQEPLNQVIGAVKFYVEDKGLDFVHTGLPDCTKHKPAKYFDNLPNRTCIKTGFFNYTEEEEEEEVDSTPSPPADGDKLHIIIPLVVIGFLLIVVCIILVMFLQRRKRKRKDAVDNAHDITKKGSITMRDRLRAESLKSLDSRLLRLYDPNKLRQYPLDHVQYVRDLGEGFFGKVFQGRATGLIEKQPKKEVAVAVKALKDEPSKEQKDEFFREVTLMSILRHPNIVQLLAVSTEEEPYGMVFEFMSNGDLNQFLRNALPAETSLDSDNQAKVYLTQEDLVSISVQIATGMEYLAEMKFVHRDMAARNCLVGDNMVVKIADFGMSRDIYASEYYKMSKETLLPIRWLAPEAFLYGKFSLKSDVYAYGVVLWEIFTFGLQPYYGYTNKEVMEFIQKGIHLGKPDNCPDFIYGIMKDCWIREPEKRVQFTTISRRLKDPYHDYDEPPSDSEDGPEQTKTAKPETGNYDIPRTPPTSNYDIPRASAHEGSYDVPRSYEDLTAEENLDKDGLVPRDIPV</sequence>
<evidence type="ECO:0000259" key="10">
    <source>
        <dbReference type="PROSITE" id="PS50038"/>
    </source>
</evidence>
<evidence type="ECO:0000256" key="6">
    <source>
        <dbReference type="SAM" id="MobiDB-lite"/>
    </source>
</evidence>
<dbReference type="InterPro" id="IPR001245">
    <property type="entry name" value="Ser-Thr/Tyr_kinase_cat_dom"/>
</dbReference>
<feature type="signal peptide" evidence="8">
    <location>
        <begin position="1"/>
        <end position="23"/>
    </location>
</feature>
<dbReference type="PROSITE" id="PS00107">
    <property type="entry name" value="PROTEIN_KINASE_ATP"/>
    <property type="match status" value="1"/>
</dbReference>
<dbReference type="Gene3D" id="1.10.2000.10">
    <property type="entry name" value="Frizzled cysteine-rich domain"/>
    <property type="match status" value="2"/>
</dbReference>
<dbReference type="PROSITE" id="PS50038">
    <property type="entry name" value="FZ"/>
    <property type="match status" value="2"/>
</dbReference>
<keyword evidence="7" id="KW-1133">Transmembrane helix</keyword>
<evidence type="ECO:0000256" key="5">
    <source>
        <dbReference type="PROSITE-ProRule" id="PRU10141"/>
    </source>
</evidence>
<evidence type="ECO:0000256" key="2">
    <source>
        <dbReference type="ARBA" id="ARBA00023157"/>
    </source>
</evidence>
<feature type="transmembrane region" description="Helical" evidence="7">
    <location>
        <begin position="474"/>
        <end position="496"/>
    </location>
</feature>
<accession>A0ABN8QRV8</accession>
<feature type="region of interest" description="Disordered" evidence="6">
    <location>
        <begin position="829"/>
        <end position="908"/>
    </location>
</feature>
<dbReference type="InterPro" id="IPR011009">
    <property type="entry name" value="Kinase-like_dom_sf"/>
</dbReference>
<dbReference type="PANTHER" id="PTHR24416:SF614">
    <property type="entry name" value="PROTEIN KINASE DOMAIN-CONTAINING PROTEIN"/>
    <property type="match status" value="1"/>
</dbReference>
<keyword evidence="8" id="KW-0732">Signal</keyword>
<evidence type="ECO:0000256" key="8">
    <source>
        <dbReference type="SAM" id="SignalP"/>
    </source>
</evidence>
<comment type="caution">
    <text evidence="12">The sequence shown here is derived from an EMBL/GenBank/DDBJ whole genome shotgun (WGS) entry which is preliminary data.</text>
</comment>
<comment type="caution">
    <text evidence="4">Lacks conserved residue(s) required for the propagation of feature annotation.</text>
</comment>
<reference evidence="12 13" key="1">
    <citation type="submission" date="2022-05" db="EMBL/GenBank/DDBJ databases">
        <authorList>
            <consortium name="Genoscope - CEA"/>
            <person name="William W."/>
        </authorList>
    </citation>
    <scope>NUCLEOTIDE SEQUENCE [LARGE SCALE GENOMIC DNA]</scope>
</reference>
<evidence type="ECO:0000259" key="11">
    <source>
        <dbReference type="PROSITE" id="PS51448"/>
    </source>
</evidence>
<keyword evidence="2 4" id="KW-1015">Disulfide bond</keyword>
<feature type="domain" description="FZ" evidence="10">
    <location>
        <begin position="79"/>
        <end position="220"/>
    </location>
</feature>
<keyword evidence="7" id="KW-0812">Transmembrane</keyword>
<keyword evidence="7" id="KW-0472">Membrane</keyword>
<dbReference type="InterPro" id="IPR017441">
    <property type="entry name" value="Protein_kinase_ATP_BS"/>
</dbReference>
<feature type="domain" description="P-type" evidence="11">
    <location>
        <begin position="250"/>
        <end position="298"/>
    </location>
</feature>
<evidence type="ECO:0000313" key="13">
    <source>
        <dbReference type="Proteomes" id="UP001159405"/>
    </source>
</evidence>
<proteinExistence type="predicted"/>
<evidence type="ECO:0000256" key="1">
    <source>
        <dbReference type="ARBA" id="ARBA00004167"/>
    </source>
</evidence>
<dbReference type="InterPro" id="IPR020067">
    <property type="entry name" value="Frizzled_dom"/>
</dbReference>
<dbReference type="Gene3D" id="1.10.510.10">
    <property type="entry name" value="Transferase(Phosphotransferase) domain 1"/>
    <property type="match status" value="1"/>
</dbReference>
<evidence type="ECO:0000259" key="9">
    <source>
        <dbReference type="PROSITE" id="PS50011"/>
    </source>
</evidence>
<evidence type="ECO:0000313" key="12">
    <source>
        <dbReference type="EMBL" id="CAH3168934.1"/>
    </source>
</evidence>
<evidence type="ECO:0000256" key="3">
    <source>
        <dbReference type="ARBA" id="ARBA00051243"/>
    </source>
</evidence>
<gene>
    <name evidence="12" type="ORF">PLOB_00009479</name>
</gene>
<dbReference type="CDD" id="cd00192">
    <property type="entry name" value="PTKc"/>
    <property type="match status" value="1"/>
</dbReference>
<feature type="chain" id="PRO_5045547932" evidence="8">
    <location>
        <begin position="24"/>
        <end position="908"/>
    </location>
</feature>
<dbReference type="InterPro" id="IPR000719">
    <property type="entry name" value="Prot_kinase_dom"/>
</dbReference>
<keyword evidence="13" id="KW-1185">Reference proteome</keyword>
<dbReference type="SUPFAM" id="SSF56112">
    <property type="entry name" value="Protein kinase-like (PK-like)"/>
    <property type="match status" value="1"/>
</dbReference>
<feature type="compositionally biased region" description="Basic and acidic residues" evidence="6">
    <location>
        <begin position="875"/>
        <end position="888"/>
    </location>
</feature>